<dbReference type="PANTHER" id="PTHR43111">
    <property type="entry name" value="ALDEHYDE DEHYDROGENASE B-RELATED"/>
    <property type="match status" value="1"/>
</dbReference>
<dbReference type="AlphaFoldDB" id="A0A132B6D8"/>
<evidence type="ECO:0000259" key="2">
    <source>
        <dbReference type="Pfam" id="PF00171"/>
    </source>
</evidence>
<keyword evidence="1" id="KW-1133">Transmembrane helix</keyword>
<evidence type="ECO:0000313" key="3">
    <source>
        <dbReference type="EMBL" id="KUJ07454.1"/>
    </source>
</evidence>
<dbReference type="InterPro" id="IPR016162">
    <property type="entry name" value="Ald_DH_N"/>
</dbReference>
<reference evidence="3 4" key="1">
    <citation type="submission" date="2015-10" db="EMBL/GenBank/DDBJ databases">
        <title>Full genome of DAOMC 229536 Phialocephala scopiformis, a fungal endophyte of spruce producing the potent anti-insectan compound rugulosin.</title>
        <authorList>
            <consortium name="DOE Joint Genome Institute"/>
            <person name="Walker A.K."/>
            <person name="Frasz S.L."/>
            <person name="Seifert K.A."/>
            <person name="Miller J.D."/>
            <person name="Mondo S.J."/>
            <person name="Labutti K."/>
            <person name="Lipzen A."/>
            <person name="Dockter R."/>
            <person name="Kennedy M."/>
            <person name="Grigoriev I.V."/>
            <person name="Spatafora J.W."/>
        </authorList>
    </citation>
    <scope>NUCLEOTIDE SEQUENCE [LARGE SCALE GENOMIC DNA]</scope>
    <source>
        <strain evidence="3 4">CBS 120377</strain>
    </source>
</reference>
<dbReference type="OrthoDB" id="5596991at2759"/>
<dbReference type="GeneID" id="28831434"/>
<dbReference type="Gene3D" id="3.40.309.10">
    <property type="entry name" value="Aldehyde Dehydrogenase, Chain A, domain 2"/>
    <property type="match status" value="1"/>
</dbReference>
<dbReference type="Gene3D" id="3.40.605.10">
    <property type="entry name" value="Aldehyde Dehydrogenase, Chain A, domain 1"/>
    <property type="match status" value="1"/>
</dbReference>
<dbReference type="GO" id="GO:0016620">
    <property type="term" value="F:oxidoreductase activity, acting on the aldehyde or oxo group of donors, NAD or NADP as acceptor"/>
    <property type="evidence" value="ECO:0007669"/>
    <property type="project" value="InterPro"/>
</dbReference>
<dbReference type="InParanoid" id="A0A132B6D8"/>
<dbReference type="PANTHER" id="PTHR43111:SF1">
    <property type="entry name" value="ALDEHYDE DEHYDROGENASE B-RELATED"/>
    <property type="match status" value="1"/>
</dbReference>
<dbReference type="Pfam" id="PF00171">
    <property type="entry name" value="Aldedh"/>
    <property type="match status" value="1"/>
</dbReference>
<evidence type="ECO:0000256" key="1">
    <source>
        <dbReference type="SAM" id="Phobius"/>
    </source>
</evidence>
<keyword evidence="4" id="KW-1185">Reference proteome</keyword>
<dbReference type="EMBL" id="KQ947439">
    <property type="protein sequence ID" value="KUJ07454.1"/>
    <property type="molecule type" value="Genomic_DNA"/>
</dbReference>
<dbReference type="RefSeq" id="XP_018061809.1">
    <property type="nucleotide sequence ID" value="XM_018221708.1"/>
</dbReference>
<protein>
    <recommendedName>
        <fullName evidence="2">Aldehyde dehydrogenase domain-containing protein</fullName>
    </recommendedName>
</protein>
<sequence>MASDLEIAIETLRGAVTECRFENVRYRQDQFHALHGALREKSDAICQAIAKDSSCSIAEAETEFFLAMDAVQKSYDSLNFEKALEEGYYVTKGKNNEDRRAGLGLVAIRPQRHTRFYSVVSPIAAALAAGNCILVQLDNSSQSVDALFTEIVTPVMDSDTFHITSSQIEDKDLAKFDLLVDQTTTQKAFASSCHSTTETRTIAVVDRTSTLETAAKAIATARLSPNNTSPYSPDLVIVNEYIKDIFSSACLQYASNQAESTSIRKISQEEKKLQTTIQEAEIKGTIKIHRTPGTDLNIIELLDSTSPLIKTKIQGPYILLLSSTGLVDTVITQRSTPLFLATYLFASPSAAKFLSEQIPSHASYINQIPPQLLFGPPSPTSHPHTLHPRYTPAMLSAPRPQFVAISAEMPDSLEMKKLAAKELKPTGQKPGHAVGFFEQGILIGLGSAAVVVLPAVGWGVYWVGRRGLGFVRGLR</sequence>
<dbReference type="InterPro" id="IPR015590">
    <property type="entry name" value="Aldehyde_DH_dom"/>
</dbReference>
<feature type="transmembrane region" description="Helical" evidence="1">
    <location>
        <begin position="441"/>
        <end position="463"/>
    </location>
</feature>
<dbReference type="InterPro" id="IPR016163">
    <property type="entry name" value="Ald_DH_C"/>
</dbReference>
<evidence type="ECO:0000313" key="4">
    <source>
        <dbReference type="Proteomes" id="UP000070700"/>
    </source>
</evidence>
<dbReference type="Proteomes" id="UP000070700">
    <property type="component" value="Unassembled WGS sequence"/>
</dbReference>
<keyword evidence="1" id="KW-0472">Membrane</keyword>
<organism evidence="3 4">
    <name type="scientific">Mollisia scopiformis</name>
    <name type="common">Conifer needle endophyte fungus</name>
    <name type="synonym">Phialocephala scopiformis</name>
    <dbReference type="NCBI Taxonomy" id="149040"/>
    <lineage>
        <taxon>Eukaryota</taxon>
        <taxon>Fungi</taxon>
        <taxon>Dikarya</taxon>
        <taxon>Ascomycota</taxon>
        <taxon>Pezizomycotina</taxon>
        <taxon>Leotiomycetes</taxon>
        <taxon>Helotiales</taxon>
        <taxon>Mollisiaceae</taxon>
        <taxon>Mollisia</taxon>
    </lineage>
</organism>
<dbReference type="KEGG" id="psco:LY89DRAFT_766029"/>
<name>A0A132B6D8_MOLSC</name>
<accession>A0A132B6D8</accession>
<dbReference type="InterPro" id="IPR016161">
    <property type="entry name" value="Ald_DH/histidinol_DH"/>
</dbReference>
<dbReference type="SUPFAM" id="SSF53720">
    <property type="entry name" value="ALDH-like"/>
    <property type="match status" value="1"/>
</dbReference>
<gene>
    <name evidence="3" type="ORF">LY89DRAFT_766029</name>
</gene>
<keyword evidence="1" id="KW-0812">Transmembrane</keyword>
<dbReference type="STRING" id="149040.A0A132B6D8"/>
<feature type="domain" description="Aldehyde dehydrogenase" evidence="2">
    <location>
        <begin position="3"/>
        <end position="153"/>
    </location>
</feature>
<proteinExistence type="predicted"/>